<evidence type="ECO:0000259" key="15">
    <source>
        <dbReference type="Pfam" id="PF07715"/>
    </source>
</evidence>
<dbReference type="InterPro" id="IPR036942">
    <property type="entry name" value="Beta-barrel_TonB_sf"/>
</dbReference>
<feature type="signal peptide" evidence="13">
    <location>
        <begin position="1"/>
        <end position="44"/>
    </location>
</feature>
<keyword evidence="2 11" id="KW-0813">Transport</keyword>
<keyword evidence="3 11" id="KW-1134">Transmembrane beta strand</keyword>
<evidence type="ECO:0000256" key="2">
    <source>
        <dbReference type="ARBA" id="ARBA00022448"/>
    </source>
</evidence>
<evidence type="ECO:0000256" key="10">
    <source>
        <dbReference type="ARBA" id="ARBA00023237"/>
    </source>
</evidence>
<keyword evidence="7" id="KW-0406">Ion transport</keyword>
<evidence type="ECO:0000313" key="16">
    <source>
        <dbReference type="EMBL" id="MBA1374771.1"/>
    </source>
</evidence>
<dbReference type="PROSITE" id="PS52016">
    <property type="entry name" value="TONB_DEPENDENT_REC_3"/>
    <property type="match status" value="1"/>
</dbReference>
<keyword evidence="9 11" id="KW-0472">Membrane</keyword>
<evidence type="ECO:0000256" key="12">
    <source>
        <dbReference type="RuleBase" id="RU003357"/>
    </source>
</evidence>
<keyword evidence="17" id="KW-1185">Reference proteome</keyword>
<keyword evidence="16" id="KW-0675">Receptor</keyword>
<dbReference type="Pfam" id="PF00593">
    <property type="entry name" value="TonB_dep_Rec_b-barrel"/>
    <property type="match status" value="1"/>
</dbReference>
<dbReference type="Pfam" id="PF07715">
    <property type="entry name" value="Plug"/>
    <property type="match status" value="1"/>
</dbReference>
<evidence type="ECO:0000313" key="17">
    <source>
        <dbReference type="Proteomes" id="UP000589292"/>
    </source>
</evidence>
<dbReference type="SUPFAM" id="SSF56935">
    <property type="entry name" value="Porins"/>
    <property type="match status" value="1"/>
</dbReference>
<comment type="caution">
    <text evidence="16">The sequence shown here is derived from an EMBL/GenBank/DDBJ whole genome shotgun (WGS) entry which is preliminary data.</text>
</comment>
<evidence type="ECO:0000256" key="11">
    <source>
        <dbReference type="PROSITE-ProRule" id="PRU01360"/>
    </source>
</evidence>
<keyword evidence="4" id="KW-0410">Iron transport</keyword>
<dbReference type="Gene3D" id="2.40.170.20">
    <property type="entry name" value="TonB-dependent receptor, beta-barrel domain"/>
    <property type="match status" value="1"/>
</dbReference>
<dbReference type="EMBL" id="VDES01000002">
    <property type="protein sequence ID" value="MBA1374771.1"/>
    <property type="molecule type" value="Genomic_DNA"/>
</dbReference>
<evidence type="ECO:0000256" key="8">
    <source>
        <dbReference type="ARBA" id="ARBA00023077"/>
    </source>
</evidence>
<comment type="subcellular location">
    <subcellularLocation>
        <location evidence="1 11">Cell outer membrane</location>
        <topology evidence="1 11">Multi-pass membrane protein</topology>
    </subcellularLocation>
</comment>
<dbReference type="Proteomes" id="UP000589292">
    <property type="component" value="Unassembled WGS sequence"/>
</dbReference>
<sequence>MPSAPAGGRKGDIAMTIATTTAQLRMGTGLIALALCSIAAPALAQDAAQADATETEAKDEIIVTAQRRSQSIQDVPIAITAVTAQTLKDQNVQSVEDYFALTPNVSFQTNGSRDRKDLSIRGISNQLNPYADVRQSSYAFYIDEFNVAAGTSNPQIVDLERIEVLRGPQGTYFGRNAVGGAINVITKKPVQNWEGELEAAYSNYDTFRAQGVLNIPVIPDLLAVRASAQYEKSDGYIRNINPIGGGNDSKFYTARVQARLTPTDRLTWDFAYSYSNEEVGMRNGVPTGAVTGTWASVYYGVNYNATGRTTTITGAPDGVGFFPQNDNKVNFNRPQNVGSTYQYFSSRAVWDFDVATLTGVVGHLTSDVFNFGDVDGGSPDFFYEDFFLKRKSTSGELRLQSNGKNFLDWSVGAFIGRDTGTTDQSTFHGRNSPLCPAGRVGNCSGLEVTGFDSDSTTRYFAIFGEATLHFTPELTLVLGGRYSWEKTRNFAENRSNLTITGVNDRTADFQDFSPKATLSYKPNNSLMVYATASRGFKSGGTQTSNNVNLSNDFDPETLWNYEVGTKFDLFDNRVRVDIAGFYMDWKNVQQTIRFQFIDPATGLLRGVSGIANAASAESYGIEGSFDAKITDNWKLGGQVGYNNTKFKSYPNALIDGIVIDISGRPLVNAPKWTFGAQTQYTQPLREGLDAFVRAEWSYRSSMLSTPLAYRYSGFPFISPSYHNVNLRAGIEGEKWRATVFVENLFDAKYFANAYEKAFYSGVQVEPSFQSYGIILSYKF</sequence>
<gene>
    <name evidence="16" type="ORF">FG486_10495</name>
</gene>
<organism evidence="16 17">
    <name type="scientific">Sphingomonas ursincola</name>
    <dbReference type="NCBI Taxonomy" id="56361"/>
    <lineage>
        <taxon>Bacteria</taxon>
        <taxon>Pseudomonadati</taxon>
        <taxon>Pseudomonadota</taxon>
        <taxon>Alphaproteobacteria</taxon>
        <taxon>Sphingomonadales</taxon>
        <taxon>Sphingomonadaceae</taxon>
        <taxon>Sphingomonas</taxon>
    </lineage>
</organism>
<evidence type="ECO:0000256" key="5">
    <source>
        <dbReference type="ARBA" id="ARBA00022692"/>
    </source>
</evidence>
<accession>A0A7V8RE25</accession>
<keyword evidence="8 12" id="KW-0798">TonB box</keyword>
<dbReference type="CDD" id="cd01347">
    <property type="entry name" value="ligand_gated_channel"/>
    <property type="match status" value="1"/>
</dbReference>
<evidence type="ECO:0000256" key="9">
    <source>
        <dbReference type="ARBA" id="ARBA00023136"/>
    </source>
</evidence>
<dbReference type="InterPro" id="IPR039426">
    <property type="entry name" value="TonB-dep_rcpt-like"/>
</dbReference>
<feature type="chain" id="PRO_5031237857" evidence="13">
    <location>
        <begin position="45"/>
        <end position="779"/>
    </location>
</feature>
<keyword evidence="5 11" id="KW-0812">Transmembrane</keyword>
<evidence type="ECO:0000256" key="1">
    <source>
        <dbReference type="ARBA" id="ARBA00004571"/>
    </source>
</evidence>
<name>A0A7V8RE25_9SPHN</name>
<dbReference type="GO" id="GO:0006826">
    <property type="term" value="P:iron ion transport"/>
    <property type="evidence" value="ECO:0007669"/>
    <property type="project" value="UniProtKB-KW"/>
</dbReference>
<dbReference type="AlphaFoldDB" id="A0A7V8RE25"/>
<dbReference type="InterPro" id="IPR000531">
    <property type="entry name" value="Beta-barrel_TonB"/>
</dbReference>
<dbReference type="PANTHER" id="PTHR32552">
    <property type="entry name" value="FERRICHROME IRON RECEPTOR-RELATED"/>
    <property type="match status" value="1"/>
</dbReference>
<keyword evidence="10 11" id="KW-0998">Cell outer membrane</keyword>
<evidence type="ECO:0000256" key="13">
    <source>
        <dbReference type="SAM" id="SignalP"/>
    </source>
</evidence>
<feature type="domain" description="TonB-dependent receptor plug" evidence="15">
    <location>
        <begin position="72"/>
        <end position="181"/>
    </location>
</feature>
<comment type="similarity">
    <text evidence="11 12">Belongs to the TonB-dependent receptor family.</text>
</comment>
<reference evidence="16 17" key="1">
    <citation type="journal article" date="1994" name="Int. J. Syst. Bacteriol.">
        <title>Phylogenetic positions of novel aerobic, bacteriochlorophyll a-containing bacteria and description of Roseococcus thiosulfatophilus gen. nov., sp. nov., Erythromicrobium ramosum gen. nov., sp. nov., and Erythrobacter litoralis sp. nov.</title>
        <authorList>
            <person name="Yurkov V."/>
            <person name="Stackebrandt E."/>
            <person name="Holmes A."/>
            <person name="Fuerst J.A."/>
            <person name="Hugenholtz P."/>
            <person name="Golecki J."/>
            <person name="Gad'on N."/>
            <person name="Gorlenko V.M."/>
            <person name="Kompantseva E.I."/>
            <person name="Drews G."/>
        </authorList>
    </citation>
    <scope>NUCLEOTIDE SEQUENCE [LARGE SCALE GENOMIC DNA]</scope>
    <source>
        <strain evidence="16 17">KR-99</strain>
    </source>
</reference>
<dbReference type="InterPro" id="IPR012910">
    <property type="entry name" value="Plug_dom"/>
</dbReference>
<keyword evidence="13" id="KW-0732">Signal</keyword>
<evidence type="ECO:0000256" key="6">
    <source>
        <dbReference type="ARBA" id="ARBA00023004"/>
    </source>
</evidence>
<protein>
    <submittedName>
        <fullName evidence="16">TonB-dependent receptor</fullName>
    </submittedName>
</protein>
<evidence type="ECO:0000256" key="3">
    <source>
        <dbReference type="ARBA" id="ARBA00022452"/>
    </source>
</evidence>
<evidence type="ECO:0000259" key="14">
    <source>
        <dbReference type="Pfam" id="PF00593"/>
    </source>
</evidence>
<feature type="domain" description="TonB-dependent receptor-like beta-barrel" evidence="14">
    <location>
        <begin position="294"/>
        <end position="744"/>
    </location>
</feature>
<keyword evidence="6" id="KW-0408">Iron</keyword>
<dbReference type="GO" id="GO:0009279">
    <property type="term" value="C:cell outer membrane"/>
    <property type="evidence" value="ECO:0007669"/>
    <property type="project" value="UniProtKB-SubCell"/>
</dbReference>
<proteinExistence type="inferred from homology"/>
<evidence type="ECO:0000256" key="4">
    <source>
        <dbReference type="ARBA" id="ARBA00022496"/>
    </source>
</evidence>
<evidence type="ECO:0000256" key="7">
    <source>
        <dbReference type="ARBA" id="ARBA00023065"/>
    </source>
</evidence>
<dbReference type="PANTHER" id="PTHR32552:SF81">
    <property type="entry name" value="TONB-DEPENDENT OUTER MEMBRANE RECEPTOR"/>
    <property type="match status" value="1"/>
</dbReference>